<comment type="function">
    <text evidence="17">Core subunit of the mitochondrial membrane respiratory chain NADH dehydrogenase (Complex I) which catalyzes electron transfer from NADH through the respiratory chain, using ubiquinone as an electron acceptor. Essential for the catalytic activity and assembly of complex I.</text>
</comment>
<proteinExistence type="inferred from homology"/>
<evidence type="ECO:0000313" key="20">
    <source>
        <dbReference type="EMBL" id="ABL11145.1"/>
    </source>
</evidence>
<keyword evidence="13 17" id="KW-0830">Ubiquinone</keyword>
<evidence type="ECO:0000256" key="9">
    <source>
        <dbReference type="ARBA" id="ARBA00022967"/>
    </source>
</evidence>
<evidence type="ECO:0000256" key="11">
    <source>
        <dbReference type="ARBA" id="ARBA00022989"/>
    </source>
</evidence>
<dbReference type="AlphaFoldDB" id="A1C0M4"/>
<reference evidence="20" key="1">
    <citation type="submission" date="2006-08" db="EMBL/GenBank/DDBJ databases">
        <title>The Strait of Gibraltar as a barrier to gene flow in amphibians and reptiles.</title>
        <authorList>
            <person name="Burbrink F.T."/>
            <person name="Lawson R."/>
        </authorList>
    </citation>
    <scope>NUCLEOTIDE SEQUENCE</scope>
</reference>
<keyword evidence="6 17" id="KW-0679">Respiratory chain</keyword>
<feature type="domain" description="NADH dehydrogenase subunit 2 C-terminal" evidence="19">
    <location>
        <begin position="290"/>
        <end position="343"/>
    </location>
</feature>
<evidence type="ECO:0000256" key="15">
    <source>
        <dbReference type="ARBA" id="ARBA00023136"/>
    </source>
</evidence>
<evidence type="ECO:0000256" key="17">
    <source>
        <dbReference type="RuleBase" id="RU003403"/>
    </source>
</evidence>
<evidence type="ECO:0000256" key="3">
    <source>
        <dbReference type="ARBA" id="ARBA00012944"/>
    </source>
</evidence>
<evidence type="ECO:0000256" key="14">
    <source>
        <dbReference type="ARBA" id="ARBA00023128"/>
    </source>
</evidence>
<dbReference type="GO" id="GO:0006120">
    <property type="term" value="P:mitochondrial electron transport, NADH to ubiquinone"/>
    <property type="evidence" value="ECO:0007669"/>
    <property type="project" value="InterPro"/>
</dbReference>
<dbReference type="InterPro" id="IPR010933">
    <property type="entry name" value="NADH_DH_su2_C"/>
</dbReference>
<keyword evidence="12 17" id="KW-0520">NAD</keyword>
<evidence type="ECO:0000259" key="19">
    <source>
        <dbReference type="Pfam" id="PF06444"/>
    </source>
</evidence>
<accession>A1C0M4</accession>
<geneLocation type="mitochondrion" evidence="20"/>
<dbReference type="PANTHER" id="PTHR46552:SF1">
    <property type="entry name" value="NADH-UBIQUINONE OXIDOREDUCTASE CHAIN 2"/>
    <property type="match status" value="1"/>
</dbReference>
<feature type="domain" description="NADH:quinone oxidoreductase/Mrp antiporter transmembrane" evidence="18">
    <location>
        <begin position="24"/>
        <end position="288"/>
    </location>
</feature>
<gene>
    <name evidence="20" type="primary">ND2</name>
</gene>
<keyword evidence="7 17" id="KW-0812">Transmembrane</keyword>
<evidence type="ECO:0000256" key="2">
    <source>
        <dbReference type="ARBA" id="ARBA00007012"/>
    </source>
</evidence>
<feature type="transmembrane region" description="Helical" evidence="17">
    <location>
        <begin position="94"/>
        <end position="113"/>
    </location>
</feature>
<feature type="transmembrane region" description="Helical" evidence="17">
    <location>
        <begin position="125"/>
        <end position="145"/>
    </location>
</feature>
<feature type="transmembrane region" description="Helical" evidence="17">
    <location>
        <begin position="272"/>
        <end position="293"/>
    </location>
</feature>
<evidence type="ECO:0000256" key="13">
    <source>
        <dbReference type="ARBA" id="ARBA00023075"/>
    </source>
</evidence>
<evidence type="ECO:0000256" key="6">
    <source>
        <dbReference type="ARBA" id="ARBA00022660"/>
    </source>
</evidence>
<evidence type="ECO:0000256" key="1">
    <source>
        <dbReference type="ARBA" id="ARBA00004448"/>
    </source>
</evidence>
<dbReference type="GO" id="GO:0008137">
    <property type="term" value="F:NADH dehydrogenase (ubiquinone) activity"/>
    <property type="evidence" value="ECO:0007669"/>
    <property type="project" value="UniProtKB-EC"/>
</dbReference>
<comment type="catalytic activity">
    <reaction evidence="16 17">
        <text>a ubiquinone + NADH + 5 H(+)(in) = a ubiquinol + NAD(+) + 4 H(+)(out)</text>
        <dbReference type="Rhea" id="RHEA:29091"/>
        <dbReference type="Rhea" id="RHEA-COMP:9565"/>
        <dbReference type="Rhea" id="RHEA-COMP:9566"/>
        <dbReference type="ChEBI" id="CHEBI:15378"/>
        <dbReference type="ChEBI" id="CHEBI:16389"/>
        <dbReference type="ChEBI" id="CHEBI:17976"/>
        <dbReference type="ChEBI" id="CHEBI:57540"/>
        <dbReference type="ChEBI" id="CHEBI:57945"/>
        <dbReference type="EC" id="7.1.1.2"/>
    </reaction>
</comment>
<dbReference type="Pfam" id="PF00361">
    <property type="entry name" value="Proton_antipo_M"/>
    <property type="match status" value="1"/>
</dbReference>
<keyword evidence="15 17" id="KW-0472">Membrane</keyword>
<dbReference type="EMBL" id="DQ902207">
    <property type="protein sequence ID" value="ABL11145.1"/>
    <property type="molecule type" value="Genomic_DNA"/>
</dbReference>
<evidence type="ECO:0000256" key="8">
    <source>
        <dbReference type="ARBA" id="ARBA00022792"/>
    </source>
</evidence>
<evidence type="ECO:0000256" key="10">
    <source>
        <dbReference type="ARBA" id="ARBA00022982"/>
    </source>
</evidence>
<keyword evidence="5" id="KW-0813">Transport</keyword>
<evidence type="ECO:0000256" key="4">
    <source>
        <dbReference type="ARBA" id="ARBA00021008"/>
    </source>
</evidence>
<dbReference type="InterPro" id="IPR050175">
    <property type="entry name" value="Complex_I_Subunit_2"/>
</dbReference>
<evidence type="ECO:0000256" key="7">
    <source>
        <dbReference type="ARBA" id="ARBA00022692"/>
    </source>
</evidence>
<evidence type="ECO:0000256" key="12">
    <source>
        <dbReference type="ARBA" id="ARBA00023027"/>
    </source>
</evidence>
<comment type="similarity">
    <text evidence="2 17">Belongs to the complex I subunit 2 family.</text>
</comment>
<feature type="transmembrane region" description="Helical" evidence="17">
    <location>
        <begin position="190"/>
        <end position="210"/>
    </location>
</feature>
<dbReference type="GO" id="GO:0005743">
    <property type="term" value="C:mitochondrial inner membrane"/>
    <property type="evidence" value="ECO:0007669"/>
    <property type="project" value="UniProtKB-SubCell"/>
</dbReference>
<dbReference type="Pfam" id="PF06444">
    <property type="entry name" value="NADH_dehy_S2_C"/>
    <property type="match status" value="1"/>
</dbReference>
<comment type="subcellular location">
    <subcellularLocation>
        <location evidence="1 17">Mitochondrion inner membrane</location>
        <topology evidence="1 17">Multi-pass membrane protein</topology>
    </subcellularLocation>
</comment>
<keyword evidence="11 17" id="KW-1133">Transmembrane helix</keyword>
<dbReference type="PANTHER" id="PTHR46552">
    <property type="entry name" value="NADH-UBIQUINONE OXIDOREDUCTASE CHAIN 2"/>
    <property type="match status" value="1"/>
</dbReference>
<evidence type="ECO:0000259" key="18">
    <source>
        <dbReference type="Pfam" id="PF00361"/>
    </source>
</evidence>
<name>A1C0M4_DRYCI</name>
<evidence type="ECO:0000256" key="5">
    <source>
        <dbReference type="ARBA" id="ARBA00022448"/>
    </source>
</evidence>
<keyword evidence="10 17" id="KW-0249">Electron transport</keyword>
<dbReference type="PRINTS" id="PR01436">
    <property type="entry name" value="NADHDHGNASE2"/>
</dbReference>
<sequence>MNPMSWLIITTSITMSTLMITSTTHWLMTWVCLEINTLSMIPLISKPNHPRATEAATKYYLTQTLASTAMLFAATTNALNTSNWETHLTSEPTAMMIITLALMMKMAAAPFHFWLPDVSQGTTTLTTLTILTWQKIAPLMILLTIHNKINTTLTLSSAILSIMIGGLGSLNQTQMRKLMAFSSIAHTGWIMATLTMAPNISSLTFMMYTMSTMPMLIMMNNTNSTTIKDIGIMWTSSPFTMIILSTTMLSLGGLPPLSGFMPKWLILNNMTSLHMITEATMMAMTSLLSLYAYMRLMYMSSMTLPPQTTLMSLKWRTQSKKYLMVISTMTMMAALLLPMMPNM</sequence>
<keyword evidence="8 17" id="KW-0999">Mitochondrion inner membrane</keyword>
<dbReference type="InterPro" id="IPR001750">
    <property type="entry name" value="ND/Mrp_TM"/>
</dbReference>
<dbReference type="InterPro" id="IPR003917">
    <property type="entry name" value="NADH_UbQ_OxRdtase_chain2"/>
</dbReference>
<organism evidence="20">
    <name type="scientific">Drymarchon corais</name>
    <name type="common">Indigo snake</name>
    <name type="synonym">Coluber corais</name>
    <dbReference type="NCBI Taxonomy" id="186583"/>
    <lineage>
        <taxon>Eukaryota</taxon>
        <taxon>Metazoa</taxon>
        <taxon>Chordata</taxon>
        <taxon>Craniata</taxon>
        <taxon>Vertebrata</taxon>
        <taxon>Euteleostomi</taxon>
        <taxon>Lepidosauria</taxon>
        <taxon>Squamata</taxon>
        <taxon>Bifurcata</taxon>
        <taxon>Unidentata</taxon>
        <taxon>Episquamata</taxon>
        <taxon>Toxicofera</taxon>
        <taxon>Serpentes</taxon>
        <taxon>Colubroidea</taxon>
        <taxon>Colubridae</taxon>
        <taxon>Colubrinae</taxon>
        <taxon>Drymarchon</taxon>
    </lineage>
</organism>
<feature type="transmembrane region" description="Helical" evidence="17">
    <location>
        <begin position="6"/>
        <end position="33"/>
    </location>
</feature>
<feature type="transmembrane region" description="Helical" evidence="17">
    <location>
        <begin position="322"/>
        <end position="340"/>
    </location>
</feature>
<feature type="transmembrane region" description="Helical" evidence="17">
    <location>
        <begin position="231"/>
        <end position="252"/>
    </location>
</feature>
<keyword evidence="14 17" id="KW-0496">Mitochondrion</keyword>
<keyword evidence="9 17" id="KW-1278">Translocase</keyword>
<protein>
    <recommendedName>
        <fullName evidence="4 17">NADH-ubiquinone oxidoreductase chain 2</fullName>
        <ecNumber evidence="3 17">7.1.1.2</ecNumber>
    </recommendedName>
</protein>
<dbReference type="EC" id="7.1.1.2" evidence="3 17"/>
<evidence type="ECO:0000256" key="16">
    <source>
        <dbReference type="ARBA" id="ARBA00049551"/>
    </source>
</evidence>
<feature type="transmembrane region" description="Helical" evidence="17">
    <location>
        <begin position="152"/>
        <end position="170"/>
    </location>
</feature>